<keyword evidence="4" id="KW-1185">Reference proteome</keyword>
<dbReference type="OrthoDB" id="4781at2759"/>
<feature type="coiled-coil region" evidence="1">
    <location>
        <begin position="224"/>
        <end position="258"/>
    </location>
</feature>
<evidence type="ECO:0000256" key="2">
    <source>
        <dbReference type="SAM" id="MobiDB-lite"/>
    </source>
</evidence>
<protein>
    <submittedName>
        <fullName evidence="3">Uncharacterized protein</fullName>
    </submittedName>
</protein>
<evidence type="ECO:0000313" key="3">
    <source>
        <dbReference type="EMBL" id="KAG0458388.1"/>
    </source>
</evidence>
<feature type="region of interest" description="Disordered" evidence="2">
    <location>
        <begin position="365"/>
        <end position="384"/>
    </location>
</feature>
<keyword evidence="1" id="KW-0175">Coiled coil</keyword>
<dbReference type="AlphaFoldDB" id="A0A835PWB4"/>
<dbReference type="EMBL" id="JADCNL010000012">
    <property type="protein sequence ID" value="KAG0458388.1"/>
    <property type="molecule type" value="Genomic_DNA"/>
</dbReference>
<organism evidence="3 4">
    <name type="scientific">Vanilla planifolia</name>
    <name type="common">Vanilla</name>
    <dbReference type="NCBI Taxonomy" id="51239"/>
    <lineage>
        <taxon>Eukaryota</taxon>
        <taxon>Viridiplantae</taxon>
        <taxon>Streptophyta</taxon>
        <taxon>Embryophyta</taxon>
        <taxon>Tracheophyta</taxon>
        <taxon>Spermatophyta</taxon>
        <taxon>Magnoliopsida</taxon>
        <taxon>Liliopsida</taxon>
        <taxon>Asparagales</taxon>
        <taxon>Orchidaceae</taxon>
        <taxon>Vanilloideae</taxon>
        <taxon>Vanilleae</taxon>
        <taxon>Vanilla</taxon>
    </lineage>
</organism>
<evidence type="ECO:0000256" key="1">
    <source>
        <dbReference type="SAM" id="Coils"/>
    </source>
</evidence>
<dbReference type="Proteomes" id="UP000636800">
    <property type="component" value="Chromosome 12"/>
</dbReference>
<name>A0A835PWB4_VANPL</name>
<accession>A0A835PWB4</accession>
<evidence type="ECO:0000313" key="4">
    <source>
        <dbReference type="Proteomes" id="UP000636800"/>
    </source>
</evidence>
<proteinExistence type="predicted"/>
<sequence length="384" mass="43413">MVRSQLEDKVTDLLEAHACNAMEIATSYDEKRVLNDKLIKLNDEVELLRGSEEHFSCKLQEKIDEIERCEGEFVKLMHEVQAFAINVAVLEDQLLQLVVAYMGVQICALAQREMLKEGVTLRNTFAFVFSKIIDDLKVENGKLEAIWNACFPLFMSLDDGVAAIEKQAHQLAKLDEEQENSSVNHQDETKETSISGHHSMLGALQLQNLVSRVGAIQKLMIDTNSQLKQERLQYAANLDAARREIEELKLENSCREEKQGSEAFKGKQGQVMKDIELDQVSSSNVVSRIQSAESEDQMLKLWETAERECSNLASNGHEVLPSDEAVGGHLQHIDEKELGVDKQEISNEIKESQVEWKREVFERLNSASRSSLISRPASRNSSQR</sequence>
<gene>
    <name evidence="3" type="ORF">HPP92_023545</name>
</gene>
<reference evidence="3 4" key="1">
    <citation type="journal article" date="2020" name="Nat. Food">
        <title>A phased Vanilla planifolia genome enables genetic improvement of flavour and production.</title>
        <authorList>
            <person name="Hasing T."/>
            <person name="Tang H."/>
            <person name="Brym M."/>
            <person name="Khazi F."/>
            <person name="Huang T."/>
            <person name="Chambers A.H."/>
        </authorList>
    </citation>
    <scope>NUCLEOTIDE SEQUENCE [LARGE SCALE GENOMIC DNA]</scope>
    <source>
        <tissue evidence="3">Leaf</tissue>
    </source>
</reference>
<comment type="caution">
    <text evidence="3">The sequence shown here is derived from an EMBL/GenBank/DDBJ whole genome shotgun (WGS) entry which is preliminary data.</text>
</comment>